<accession>A0A6J8BXA4</accession>
<gene>
    <name evidence="2" type="ORF">MCOR_23351</name>
</gene>
<evidence type="ECO:0000256" key="1">
    <source>
        <dbReference type="SAM" id="MobiDB-lite"/>
    </source>
</evidence>
<reference evidence="2 3" key="1">
    <citation type="submission" date="2020-06" db="EMBL/GenBank/DDBJ databases">
        <authorList>
            <person name="Li R."/>
            <person name="Bekaert M."/>
        </authorList>
    </citation>
    <scope>NUCLEOTIDE SEQUENCE [LARGE SCALE GENOMIC DNA]</scope>
    <source>
        <strain evidence="3">wild</strain>
    </source>
</reference>
<dbReference type="AlphaFoldDB" id="A0A6J8BXA4"/>
<evidence type="ECO:0000313" key="3">
    <source>
        <dbReference type="Proteomes" id="UP000507470"/>
    </source>
</evidence>
<dbReference type="Proteomes" id="UP000507470">
    <property type="component" value="Unassembled WGS sequence"/>
</dbReference>
<keyword evidence="3" id="KW-1185">Reference proteome</keyword>
<dbReference type="EMBL" id="CACVKT020004125">
    <property type="protein sequence ID" value="CAC5388066.1"/>
    <property type="molecule type" value="Genomic_DNA"/>
</dbReference>
<feature type="region of interest" description="Disordered" evidence="1">
    <location>
        <begin position="1"/>
        <end position="76"/>
    </location>
</feature>
<name>A0A6J8BXA4_MYTCO</name>
<sequence>MSDKERKKHMSLNSTDKTENKGGLDTPQTTDDKTENEESQDTSHTNDEDNTSDEYSDKTQSHQNADENTSYDCSDKENEELYAYNLNNLQTFHTKPARQQAVRRVIKSLPKDLEKWAEVMKYVISRASPKRKRLLSKNGIISIHNTASYRIESEKNS</sequence>
<proteinExistence type="predicted"/>
<organism evidence="2 3">
    <name type="scientific">Mytilus coruscus</name>
    <name type="common">Sea mussel</name>
    <dbReference type="NCBI Taxonomy" id="42192"/>
    <lineage>
        <taxon>Eukaryota</taxon>
        <taxon>Metazoa</taxon>
        <taxon>Spiralia</taxon>
        <taxon>Lophotrochozoa</taxon>
        <taxon>Mollusca</taxon>
        <taxon>Bivalvia</taxon>
        <taxon>Autobranchia</taxon>
        <taxon>Pteriomorphia</taxon>
        <taxon>Mytilida</taxon>
        <taxon>Mytiloidea</taxon>
        <taxon>Mytilidae</taxon>
        <taxon>Mytilinae</taxon>
        <taxon>Mytilus</taxon>
    </lineage>
</organism>
<evidence type="ECO:0000313" key="2">
    <source>
        <dbReference type="EMBL" id="CAC5388066.1"/>
    </source>
</evidence>
<protein>
    <submittedName>
        <fullName evidence="2">Uncharacterized protein</fullName>
    </submittedName>
</protein>
<feature type="compositionally biased region" description="Polar residues" evidence="1">
    <location>
        <begin position="61"/>
        <end position="72"/>
    </location>
</feature>
<feature type="compositionally biased region" description="Basic residues" evidence="1">
    <location>
        <begin position="1"/>
        <end position="10"/>
    </location>
</feature>